<accession>A0A150GBV7</accession>
<dbReference type="Proteomes" id="UP000075714">
    <property type="component" value="Unassembled WGS sequence"/>
</dbReference>
<feature type="region of interest" description="Disordered" evidence="1">
    <location>
        <begin position="1"/>
        <end position="53"/>
    </location>
</feature>
<keyword evidence="3" id="KW-1185">Reference proteome</keyword>
<organism evidence="2 3">
    <name type="scientific">Gonium pectorale</name>
    <name type="common">Green alga</name>
    <dbReference type="NCBI Taxonomy" id="33097"/>
    <lineage>
        <taxon>Eukaryota</taxon>
        <taxon>Viridiplantae</taxon>
        <taxon>Chlorophyta</taxon>
        <taxon>core chlorophytes</taxon>
        <taxon>Chlorophyceae</taxon>
        <taxon>CS clade</taxon>
        <taxon>Chlamydomonadales</taxon>
        <taxon>Volvocaceae</taxon>
        <taxon>Gonium</taxon>
    </lineage>
</organism>
<evidence type="ECO:0000313" key="2">
    <source>
        <dbReference type="EMBL" id="KXZ47253.1"/>
    </source>
</evidence>
<gene>
    <name evidence="2" type="ORF">GPECTOR_36g107</name>
</gene>
<name>A0A150GBV7_GONPE</name>
<comment type="caution">
    <text evidence="2">The sequence shown here is derived from an EMBL/GenBank/DDBJ whole genome shotgun (WGS) entry which is preliminary data.</text>
</comment>
<dbReference type="EMBL" id="LSYV01000037">
    <property type="protein sequence ID" value="KXZ47253.1"/>
    <property type="molecule type" value="Genomic_DNA"/>
</dbReference>
<evidence type="ECO:0000313" key="3">
    <source>
        <dbReference type="Proteomes" id="UP000075714"/>
    </source>
</evidence>
<dbReference type="OrthoDB" id="542247at2759"/>
<proteinExistence type="predicted"/>
<protein>
    <submittedName>
        <fullName evidence="2">Uncharacterized protein</fullName>
    </submittedName>
</protein>
<feature type="region of interest" description="Disordered" evidence="1">
    <location>
        <begin position="93"/>
        <end position="133"/>
    </location>
</feature>
<evidence type="ECO:0000256" key="1">
    <source>
        <dbReference type="SAM" id="MobiDB-lite"/>
    </source>
</evidence>
<reference evidence="3" key="1">
    <citation type="journal article" date="2016" name="Nat. Commun.">
        <title>The Gonium pectorale genome demonstrates co-option of cell cycle regulation during the evolution of multicellularity.</title>
        <authorList>
            <person name="Hanschen E.R."/>
            <person name="Marriage T.N."/>
            <person name="Ferris P.J."/>
            <person name="Hamaji T."/>
            <person name="Toyoda A."/>
            <person name="Fujiyama A."/>
            <person name="Neme R."/>
            <person name="Noguchi H."/>
            <person name="Minakuchi Y."/>
            <person name="Suzuki M."/>
            <person name="Kawai-Toyooka H."/>
            <person name="Smith D.R."/>
            <person name="Sparks H."/>
            <person name="Anderson J."/>
            <person name="Bakaric R."/>
            <person name="Luria V."/>
            <person name="Karger A."/>
            <person name="Kirschner M.W."/>
            <person name="Durand P.M."/>
            <person name="Michod R.E."/>
            <person name="Nozaki H."/>
            <person name="Olson B.J."/>
        </authorList>
    </citation>
    <scope>NUCLEOTIDE SEQUENCE [LARGE SCALE GENOMIC DNA]</scope>
    <source>
        <strain evidence="3">NIES-2863</strain>
    </source>
</reference>
<feature type="compositionally biased region" description="Acidic residues" evidence="1">
    <location>
        <begin position="9"/>
        <end position="36"/>
    </location>
</feature>
<dbReference type="AlphaFoldDB" id="A0A150GBV7"/>
<sequence>MPSTYMESSETDSDEEMEDGERDEELEDAEEPESEGGDYGANSGTAPVPIPSTSEAFLKAQREALKRFVYVHQIEEMRRQCAAYFARQARFSEARPAENPDSTMPQAPTAPGIPGHSTARTRFPSFAQQAPGF</sequence>